<organism evidence="1 2">
    <name type="scientific">Escherichia phage vB_EcoM_Goslar</name>
    <dbReference type="NCBI Taxonomy" id="2502409"/>
    <lineage>
        <taxon>Viruses</taxon>
        <taxon>Duplodnaviria</taxon>
        <taxon>Heunggongvirae</taxon>
        <taxon>Uroviricota</taxon>
        <taxon>Caudoviricetes</taxon>
        <taxon>Chimalliviridae</taxon>
        <taxon>Goslarvirus</taxon>
        <taxon>Goslarvirus goslar</taxon>
    </lineage>
</organism>
<keyword evidence="2" id="KW-1185">Reference proteome</keyword>
<sequence>MTGVIKMATAYSFKSNVNELFDTHKDAYVAPTTEAVTRSVEFLKENLRKSDKWSVGNSDIDGTYFTIVERIPTIPFHSVYLDSTVVFYVYKHRILINIQLPFSVSGTDAIRRLADVANNAFKKSAMPCDFPITVTLKFSDGYEFYTMEYALDEEETCNISG</sequence>
<proteinExistence type="predicted"/>
<protein>
    <submittedName>
        <fullName evidence="1">Uncharacterized protein</fullName>
    </submittedName>
</protein>
<reference evidence="1 2" key="1">
    <citation type="submission" date="2018-12" db="EMBL/GenBank/DDBJ databases">
        <title>Still something new to discover - new insights into E. coli phage diversity and taxonomy.</title>
        <authorList>
            <person name="Korf I.H.E."/>
            <person name="Adriaennsens E."/>
            <person name="Dreiseikelmann B."/>
            <person name="Kropinski A."/>
            <person name="Nimtz M."/>
            <person name="Meier-Kolthoff J.P."/>
            <person name="Rohde M."/>
            <person name="van Raaij M."/>
            <person name="Wittmann J."/>
        </authorList>
    </citation>
    <scope>NUCLEOTIDE SEQUENCE [LARGE SCALE GENOMIC DNA]</scope>
</reference>
<accession>A0A482GMZ0</accession>
<dbReference type="Proteomes" id="UP000294673">
    <property type="component" value="Segment"/>
</dbReference>
<name>A0A482GMZ0_BPGOS</name>
<organismHost>
    <name type="scientific">Escherichia coli</name>
    <dbReference type="NCBI Taxonomy" id="562"/>
</organismHost>
<evidence type="ECO:0000313" key="2">
    <source>
        <dbReference type="Proteomes" id="UP000294673"/>
    </source>
</evidence>
<dbReference type="EMBL" id="MK327938">
    <property type="protein sequence ID" value="QBO63865.1"/>
    <property type="molecule type" value="Genomic_DNA"/>
</dbReference>
<gene>
    <name evidence="1" type="ORF">Goslar_00072</name>
</gene>
<evidence type="ECO:0000313" key="1">
    <source>
        <dbReference type="EMBL" id="QBO63865.1"/>
    </source>
</evidence>